<dbReference type="SFLD" id="SFLDS00019">
    <property type="entry name" value="Glutathione_Transferase_(cytos"/>
    <property type="match status" value="1"/>
</dbReference>
<evidence type="ECO:0000259" key="1">
    <source>
        <dbReference type="PROSITE" id="PS50404"/>
    </source>
</evidence>
<organism evidence="3 4">
    <name type="scientific">Enhygromyxa salina</name>
    <dbReference type="NCBI Taxonomy" id="215803"/>
    <lineage>
        <taxon>Bacteria</taxon>
        <taxon>Pseudomonadati</taxon>
        <taxon>Myxococcota</taxon>
        <taxon>Polyangia</taxon>
        <taxon>Nannocystales</taxon>
        <taxon>Nannocystaceae</taxon>
        <taxon>Enhygromyxa</taxon>
    </lineage>
</organism>
<dbReference type="Proteomes" id="UP000031599">
    <property type="component" value="Unassembled WGS sequence"/>
</dbReference>
<dbReference type="GO" id="GO:0005737">
    <property type="term" value="C:cytoplasm"/>
    <property type="evidence" value="ECO:0007669"/>
    <property type="project" value="TreeGrafter"/>
</dbReference>
<dbReference type="SUPFAM" id="SSF47616">
    <property type="entry name" value="GST C-terminal domain-like"/>
    <property type="match status" value="1"/>
</dbReference>
<dbReference type="InterPro" id="IPR036249">
    <property type="entry name" value="Thioredoxin-like_sf"/>
</dbReference>
<dbReference type="PROSITE" id="PS50405">
    <property type="entry name" value="GST_CTER"/>
    <property type="match status" value="1"/>
</dbReference>
<dbReference type="InterPro" id="IPR050983">
    <property type="entry name" value="GST_Omega/HSP26"/>
</dbReference>
<dbReference type="InterPro" id="IPR004045">
    <property type="entry name" value="Glutathione_S-Trfase_N"/>
</dbReference>
<comment type="caution">
    <text evidence="3">The sequence shown here is derived from an EMBL/GenBank/DDBJ whole genome shotgun (WGS) entry which is preliminary data.</text>
</comment>
<dbReference type="InterPro" id="IPR036282">
    <property type="entry name" value="Glutathione-S-Trfase_C_sf"/>
</dbReference>
<feature type="domain" description="GST N-terminal" evidence="1">
    <location>
        <begin position="2"/>
        <end position="84"/>
    </location>
</feature>
<evidence type="ECO:0000259" key="2">
    <source>
        <dbReference type="PROSITE" id="PS50405"/>
    </source>
</evidence>
<keyword evidence="3" id="KW-0808">Transferase</keyword>
<dbReference type="InterPro" id="IPR004046">
    <property type="entry name" value="GST_C"/>
</dbReference>
<dbReference type="Pfam" id="PF13409">
    <property type="entry name" value="GST_N_2"/>
    <property type="match status" value="1"/>
</dbReference>
<dbReference type="RefSeq" id="WP_052552666.1">
    <property type="nucleotide sequence ID" value="NZ_JMCC02000063.1"/>
</dbReference>
<dbReference type="PROSITE" id="PS50404">
    <property type="entry name" value="GST_NTER"/>
    <property type="match status" value="1"/>
</dbReference>
<dbReference type="EMBL" id="JMCC02000063">
    <property type="protein sequence ID" value="KIG14895.1"/>
    <property type="molecule type" value="Genomic_DNA"/>
</dbReference>
<protein>
    <submittedName>
        <fullName evidence="3">Glutathione S-transferase</fullName>
    </submittedName>
</protein>
<dbReference type="SFLD" id="SFLDG00358">
    <property type="entry name" value="Main_(cytGST)"/>
    <property type="match status" value="1"/>
</dbReference>
<dbReference type="PANTHER" id="PTHR43968">
    <property type="match status" value="1"/>
</dbReference>
<evidence type="ECO:0000313" key="3">
    <source>
        <dbReference type="EMBL" id="KIG14895.1"/>
    </source>
</evidence>
<dbReference type="SUPFAM" id="SSF52833">
    <property type="entry name" value="Thioredoxin-like"/>
    <property type="match status" value="1"/>
</dbReference>
<dbReference type="Gene3D" id="3.40.30.10">
    <property type="entry name" value="Glutaredoxin"/>
    <property type="match status" value="1"/>
</dbReference>
<dbReference type="Gene3D" id="1.20.1050.10">
    <property type="match status" value="1"/>
</dbReference>
<dbReference type="PANTHER" id="PTHR43968:SF6">
    <property type="entry name" value="GLUTATHIONE S-TRANSFERASE OMEGA"/>
    <property type="match status" value="1"/>
</dbReference>
<dbReference type="InterPro" id="IPR040079">
    <property type="entry name" value="Glutathione_S-Trfase"/>
</dbReference>
<dbReference type="AlphaFoldDB" id="A0A0C2CZ28"/>
<sequence length="226" mass="25138">MPTFKLISAATCPFVQRSAITLEHKQVPYEIEFIDLDDKPQWFLDLSPLGKVPVLVVQEDERAIVLFESAVINEYLDEITPDSLLPADPLVRARHRAMIEFASAMVADSWRMGTASTREAAIEHAQALHGKLARVEAELVGPFFTGDKLSLVDTATIPVLLRTFWTVEIVPELAVFEGLPKVRAWHAAALELESVKRSAVPNLRELYRAYLGDRADSWVGSQLGSS</sequence>
<name>A0A0C2CZ28_9BACT</name>
<reference evidence="3 4" key="1">
    <citation type="submission" date="2014-12" db="EMBL/GenBank/DDBJ databases">
        <title>Genome assembly of Enhygromyxa salina DSM 15201.</title>
        <authorList>
            <person name="Sharma G."/>
            <person name="Subramanian S."/>
        </authorList>
    </citation>
    <scope>NUCLEOTIDE SEQUENCE [LARGE SCALE GENOMIC DNA]</scope>
    <source>
        <strain evidence="3 4">DSM 15201</strain>
    </source>
</reference>
<feature type="domain" description="GST C-terminal" evidence="2">
    <location>
        <begin position="88"/>
        <end position="210"/>
    </location>
</feature>
<evidence type="ECO:0000313" key="4">
    <source>
        <dbReference type="Proteomes" id="UP000031599"/>
    </source>
</evidence>
<dbReference type="Pfam" id="PF00043">
    <property type="entry name" value="GST_C"/>
    <property type="match status" value="1"/>
</dbReference>
<accession>A0A0C2CZ28</accession>
<dbReference type="InterPro" id="IPR010987">
    <property type="entry name" value="Glutathione-S-Trfase_C-like"/>
</dbReference>
<proteinExistence type="predicted"/>
<dbReference type="GO" id="GO:0016740">
    <property type="term" value="F:transferase activity"/>
    <property type="evidence" value="ECO:0007669"/>
    <property type="project" value="UniProtKB-KW"/>
</dbReference>
<gene>
    <name evidence="3" type="ORF">DB30_06197</name>
</gene>